<evidence type="ECO:0000256" key="3">
    <source>
        <dbReference type="ARBA" id="ARBA00022692"/>
    </source>
</evidence>
<evidence type="ECO:0000313" key="8">
    <source>
        <dbReference type="EMBL" id="RFU67526.1"/>
    </source>
</evidence>
<dbReference type="Gene3D" id="1.20.1250.20">
    <property type="entry name" value="MFS general substrate transporter like domains"/>
    <property type="match status" value="1"/>
</dbReference>
<feature type="transmembrane region" description="Helical" evidence="6">
    <location>
        <begin position="81"/>
        <end position="101"/>
    </location>
</feature>
<keyword evidence="3 6" id="KW-0812">Transmembrane</keyword>
<name>A0A372LMF2_9BACI</name>
<dbReference type="InterPro" id="IPR020846">
    <property type="entry name" value="MFS_dom"/>
</dbReference>
<feature type="transmembrane region" description="Helical" evidence="6">
    <location>
        <begin position="13"/>
        <end position="31"/>
    </location>
</feature>
<evidence type="ECO:0000313" key="9">
    <source>
        <dbReference type="Proteomes" id="UP000264541"/>
    </source>
</evidence>
<feature type="domain" description="Major facilitator superfamily (MFS) profile" evidence="7">
    <location>
        <begin position="1"/>
        <end position="378"/>
    </location>
</feature>
<sequence length="386" mass="42584">MLYIVLPTHWNEVGIASLVHVGVILSINRFVRLPLNPVIGLIYKVMSFRTGILLAVIFSGITTISYGYIENFSIWILVRSLWGFSFSLFKLGAYILILDLSSETNRGYLMGSYNGLYRLGGLIGMLLGGIFADLFGVAVISSVLGFLAFLSIPLVVKYIPKSITIDDKADTKPSFLTNFKTIANKHFLKIFVTAFSLIMLLDGILTATLSHLIYVKYSNHINMFGMIAGAATVAGIIQALRWGIAPFVVPKVGILLDKVQHRNIVLATFLALASIFLVILPLNIPLFVWLPLLLIHLLVASSLTTIIDAIVTDRTSKATNKIFIMTAFTVIVDLGAALGPILAYTLEEKIGLTHLFWLAALICCLLMISWLFPDKNNTVLNQQMKM</sequence>
<dbReference type="EMBL" id="QVTE01000043">
    <property type="protein sequence ID" value="RFU67526.1"/>
    <property type="molecule type" value="Genomic_DNA"/>
</dbReference>
<dbReference type="PANTHER" id="PTHR23506">
    <property type="entry name" value="GH10249P"/>
    <property type="match status" value="1"/>
</dbReference>
<evidence type="ECO:0000256" key="6">
    <source>
        <dbReference type="SAM" id="Phobius"/>
    </source>
</evidence>
<gene>
    <name evidence="8" type="ORF">D0469_14870</name>
</gene>
<organism evidence="8 9">
    <name type="scientific">Peribacillus saganii</name>
    <dbReference type="NCBI Taxonomy" id="2303992"/>
    <lineage>
        <taxon>Bacteria</taxon>
        <taxon>Bacillati</taxon>
        <taxon>Bacillota</taxon>
        <taxon>Bacilli</taxon>
        <taxon>Bacillales</taxon>
        <taxon>Bacillaceae</taxon>
        <taxon>Peribacillus</taxon>
    </lineage>
</organism>
<dbReference type="AlphaFoldDB" id="A0A372LMF2"/>
<dbReference type="Proteomes" id="UP000264541">
    <property type="component" value="Unassembled WGS sequence"/>
</dbReference>
<dbReference type="SUPFAM" id="SSF103473">
    <property type="entry name" value="MFS general substrate transporter"/>
    <property type="match status" value="1"/>
</dbReference>
<dbReference type="InterPro" id="IPR050930">
    <property type="entry name" value="MFS_Vesicular_Transporter"/>
</dbReference>
<dbReference type="Pfam" id="PF07690">
    <property type="entry name" value="MFS_1"/>
    <property type="match status" value="2"/>
</dbReference>
<keyword evidence="4 6" id="KW-1133">Transmembrane helix</keyword>
<evidence type="ECO:0000259" key="7">
    <source>
        <dbReference type="PROSITE" id="PS50850"/>
    </source>
</evidence>
<dbReference type="GO" id="GO:0005886">
    <property type="term" value="C:plasma membrane"/>
    <property type="evidence" value="ECO:0007669"/>
    <property type="project" value="UniProtKB-SubCell"/>
</dbReference>
<feature type="transmembrane region" description="Helical" evidence="6">
    <location>
        <begin position="322"/>
        <end position="343"/>
    </location>
</feature>
<keyword evidence="2" id="KW-0813">Transport</keyword>
<dbReference type="PRINTS" id="PR01035">
    <property type="entry name" value="TCRTETA"/>
</dbReference>
<feature type="transmembrane region" description="Helical" evidence="6">
    <location>
        <begin position="221"/>
        <end position="244"/>
    </location>
</feature>
<feature type="transmembrane region" description="Helical" evidence="6">
    <location>
        <begin position="355"/>
        <end position="372"/>
    </location>
</feature>
<dbReference type="PROSITE" id="PS50850">
    <property type="entry name" value="MFS"/>
    <property type="match status" value="1"/>
</dbReference>
<feature type="transmembrane region" description="Helical" evidence="6">
    <location>
        <begin position="190"/>
        <end position="215"/>
    </location>
</feature>
<feature type="transmembrane region" description="Helical" evidence="6">
    <location>
        <begin position="288"/>
        <end position="310"/>
    </location>
</feature>
<comment type="caution">
    <text evidence="8">The sequence shown here is derived from an EMBL/GenBank/DDBJ whole genome shotgun (WGS) entry which is preliminary data.</text>
</comment>
<dbReference type="InterPro" id="IPR001958">
    <property type="entry name" value="Tet-R_TetA/multi-R_MdtG-like"/>
</dbReference>
<dbReference type="InterPro" id="IPR011701">
    <property type="entry name" value="MFS"/>
</dbReference>
<evidence type="ECO:0000256" key="5">
    <source>
        <dbReference type="ARBA" id="ARBA00023136"/>
    </source>
</evidence>
<feature type="transmembrane region" description="Helical" evidence="6">
    <location>
        <begin position="264"/>
        <end position="282"/>
    </location>
</feature>
<protein>
    <submittedName>
        <fullName evidence="8">MFS transporter</fullName>
    </submittedName>
</protein>
<dbReference type="GO" id="GO:0022857">
    <property type="term" value="F:transmembrane transporter activity"/>
    <property type="evidence" value="ECO:0007669"/>
    <property type="project" value="InterPro"/>
</dbReference>
<accession>A0A372LMF2</accession>
<evidence type="ECO:0000256" key="1">
    <source>
        <dbReference type="ARBA" id="ARBA00004651"/>
    </source>
</evidence>
<dbReference type="PANTHER" id="PTHR23506:SF23">
    <property type="entry name" value="GH10249P"/>
    <property type="match status" value="1"/>
</dbReference>
<keyword evidence="9" id="KW-1185">Reference proteome</keyword>
<proteinExistence type="predicted"/>
<feature type="transmembrane region" description="Helical" evidence="6">
    <location>
        <begin position="52"/>
        <end position="69"/>
    </location>
</feature>
<comment type="subcellular location">
    <subcellularLocation>
        <location evidence="1">Cell membrane</location>
        <topology evidence="1">Multi-pass membrane protein</topology>
    </subcellularLocation>
</comment>
<feature type="transmembrane region" description="Helical" evidence="6">
    <location>
        <begin position="138"/>
        <end position="159"/>
    </location>
</feature>
<dbReference type="InterPro" id="IPR036259">
    <property type="entry name" value="MFS_trans_sf"/>
</dbReference>
<keyword evidence="5 6" id="KW-0472">Membrane</keyword>
<dbReference type="OrthoDB" id="5338069at2"/>
<reference evidence="8 9" key="1">
    <citation type="submission" date="2018-08" db="EMBL/GenBank/DDBJ databases">
        <title>Bacillus chawlae sp. nov., Bacillus glennii sp. nov., and Bacillus saganii sp. nov. Isolated from the Vehicle Assembly Building at Kennedy Space Center where the Viking Spacecraft were Assembled.</title>
        <authorList>
            <person name="Seuylemezian A."/>
            <person name="Vaishampayan P."/>
        </authorList>
    </citation>
    <scope>NUCLEOTIDE SEQUENCE [LARGE SCALE GENOMIC DNA]</scope>
    <source>
        <strain evidence="8 9">V47-23a</strain>
    </source>
</reference>
<evidence type="ECO:0000256" key="2">
    <source>
        <dbReference type="ARBA" id="ARBA00022448"/>
    </source>
</evidence>
<evidence type="ECO:0000256" key="4">
    <source>
        <dbReference type="ARBA" id="ARBA00022989"/>
    </source>
</evidence>